<dbReference type="GO" id="GO:0004803">
    <property type="term" value="F:transposase activity"/>
    <property type="evidence" value="ECO:0007669"/>
    <property type="project" value="InterPro"/>
</dbReference>
<dbReference type="PANTHER" id="PTHR37023">
    <property type="entry name" value="TRANSPOSASE"/>
    <property type="match status" value="1"/>
</dbReference>
<dbReference type="PANTHER" id="PTHR37023:SF1">
    <property type="entry name" value="ISSOD25 TRANSPOSASE TNPA_ISSOD25"/>
    <property type="match status" value="1"/>
</dbReference>
<evidence type="ECO:0000313" key="3">
    <source>
        <dbReference type="Proteomes" id="UP000255164"/>
    </source>
</evidence>
<name>A0A376JX01_ECOLX</name>
<dbReference type="GO" id="GO:0003677">
    <property type="term" value="F:DNA binding"/>
    <property type="evidence" value="ECO:0007669"/>
    <property type="project" value="InterPro"/>
</dbReference>
<dbReference type="EMBL" id="UFZA01000007">
    <property type="protein sequence ID" value="STE74652.1"/>
    <property type="molecule type" value="Genomic_DNA"/>
</dbReference>
<reference evidence="2 3" key="1">
    <citation type="submission" date="2018-06" db="EMBL/GenBank/DDBJ databases">
        <authorList>
            <consortium name="Pathogen Informatics"/>
            <person name="Doyle S."/>
        </authorList>
    </citation>
    <scope>NUCLEOTIDE SEQUENCE [LARGE SCALE GENOMIC DNA]</scope>
    <source>
        <strain evidence="2 3">NCTC10082</strain>
    </source>
</reference>
<protein>
    <submittedName>
        <fullName evidence="2">Transposase</fullName>
    </submittedName>
</protein>
<sequence length="318" mass="37737">MKAGTQWIQYLLSLVPDCPWQHIVFTLPCQYWSLIFHNRWLLAEMSRIAANVILEICRQADVEPGIFTVIHTWGRDQQWHPHIHLSTTAGGVTPDHTWKNLHFYARKVMSMWRYRITWLLSRKYPELVIPDALAVEGSSRRDWNRFLDSHYRRGWNVNVSRVMDNATHVAVYFGSYLKKPPVPMSRLEHYAGQDETGLRYNSHRTKREEYLVMSGDEFMERFSWHVADKGFRMVRYYGFLSPSKRRLLEEVVYVITETVRKTAMQIRWRGMYQRLLKVDPLKCVLCGSQMRFTGLKRGYRLAELVMMHEPLARMQCCG</sequence>
<dbReference type="Pfam" id="PF04986">
    <property type="entry name" value="Y2_Tnp"/>
    <property type="match status" value="1"/>
</dbReference>
<proteinExistence type="predicted"/>
<organism evidence="2 3">
    <name type="scientific">Escherichia coli</name>
    <dbReference type="NCBI Taxonomy" id="562"/>
    <lineage>
        <taxon>Bacteria</taxon>
        <taxon>Pseudomonadati</taxon>
        <taxon>Pseudomonadota</taxon>
        <taxon>Gammaproteobacteria</taxon>
        <taxon>Enterobacterales</taxon>
        <taxon>Enterobacteriaceae</taxon>
        <taxon>Escherichia</taxon>
    </lineage>
</organism>
<dbReference type="GO" id="GO:0006313">
    <property type="term" value="P:DNA transposition"/>
    <property type="evidence" value="ECO:0007669"/>
    <property type="project" value="InterPro"/>
</dbReference>
<evidence type="ECO:0000313" key="2">
    <source>
        <dbReference type="EMBL" id="STE74652.1"/>
    </source>
</evidence>
<evidence type="ECO:0000259" key="1">
    <source>
        <dbReference type="Pfam" id="PF04986"/>
    </source>
</evidence>
<gene>
    <name evidence="2" type="ORF">NCTC10082_05891</name>
</gene>
<feature type="domain" description="Transposase IS801/IS1294" evidence="1">
    <location>
        <begin position="65"/>
        <end position="243"/>
    </location>
</feature>
<accession>A0A376JX01</accession>
<dbReference type="InterPro" id="IPR007069">
    <property type="entry name" value="Transposase_32"/>
</dbReference>
<dbReference type="InterPro" id="IPR054832">
    <property type="entry name" value="transpos_IS91"/>
</dbReference>
<dbReference type="NCBIfam" id="NF033538">
    <property type="entry name" value="transpos_IS91"/>
    <property type="match status" value="1"/>
</dbReference>
<dbReference type="AlphaFoldDB" id="A0A376JX01"/>
<dbReference type="Proteomes" id="UP000255164">
    <property type="component" value="Unassembled WGS sequence"/>
</dbReference>